<reference evidence="3 4" key="1">
    <citation type="submission" date="2019-03" db="EMBL/GenBank/DDBJ databases">
        <authorList>
            <person name="Sebastian G."/>
            <person name="Baumann P."/>
            <person name="Ruckert C."/>
            <person name="Kalinowski J."/>
            <person name="Nebel B."/>
            <person name="Takors R."/>
            <person name="Blombach B."/>
        </authorList>
    </citation>
    <scope>NUCLEOTIDE SEQUENCE [LARGE SCALE GENOMIC DNA]</scope>
    <source>
        <strain evidence="3 4">DSM 1084</strain>
    </source>
</reference>
<dbReference type="AlphaFoldDB" id="A0A4P6X100"/>
<dbReference type="NCBIfam" id="NF033546">
    <property type="entry name" value="transpos_IS21"/>
    <property type="match status" value="1"/>
</dbReference>
<dbReference type="InterPro" id="IPR012337">
    <property type="entry name" value="RNaseH-like_sf"/>
</dbReference>
<dbReference type="KEGG" id="hpse:HPF_13385"/>
<protein>
    <submittedName>
        <fullName evidence="3">Integrase core domain protein</fullName>
    </submittedName>
</protein>
<dbReference type="Gene3D" id="3.30.420.10">
    <property type="entry name" value="Ribonuclease H-like superfamily/Ribonuclease H"/>
    <property type="match status" value="1"/>
</dbReference>
<dbReference type="PANTHER" id="PTHR35004:SF8">
    <property type="entry name" value="TRANSPOSASE RV3428C-RELATED"/>
    <property type="match status" value="1"/>
</dbReference>
<name>A0A4P6X100_HYDPS</name>
<dbReference type="Proteomes" id="UP000293912">
    <property type="component" value="Chromosome"/>
</dbReference>
<gene>
    <name evidence="3" type="ORF">HPF_13385</name>
</gene>
<evidence type="ECO:0000259" key="2">
    <source>
        <dbReference type="PROSITE" id="PS50994"/>
    </source>
</evidence>
<proteinExistence type="predicted"/>
<dbReference type="GO" id="GO:0003676">
    <property type="term" value="F:nucleic acid binding"/>
    <property type="evidence" value="ECO:0007669"/>
    <property type="project" value="InterPro"/>
</dbReference>
<dbReference type="GO" id="GO:0015074">
    <property type="term" value="P:DNA integration"/>
    <property type="evidence" value="ECO:0007669"/>
    <property type="project" value="InterPro"/>
</dbReference>
<dbReference type="InterPro" id="IPR017895">
    <property type="entry name" value="HTH_IS408/IS1162_type"/>
</dbReference>
<keyword evidence="4" id="KW-1185">Reference proteome</keyword>
<dbReference type="SUPFAM" id="SSF53098">
    <property type="entry name" value="Ribonuclease H-like"/>
    <property type="match status" value="1"/>
</dbReference>
<organism evidence="3 4">
    <name type="scientific">Hydrogenophaga pseudoflava</name>
    <name type="common">Pseudomonas carboxydoflava</name>
    <dbReference type="NCBI Taxonomy" id="47421"/>
    <lineage>
        <taxon>Bacteria</taxon>
        <taxon>Pseudomonadati</taxon>
        <taxon>Pseudomonadota</taxon>
        <taxon>Betaproteobacteria</taxon>
        <taxon>Burkholderiales</taxon>
        <taxon>Comamonadaceae</taxon>
        <taxon>Hydrogenophaga</taxon>
    </lineage>
</organism>
<feature type="domain" description="HTH IS408-type" evidence="1">
    <location>
        <begin position="4"/>
        <end position="84"/>
    </location>
</feature>
<accession>A0A4P6X100</accession>
<dbReference type="RefSeq" id="WP_424955174.1">
    <property type="nucleotide sequence ID" value="NZ_CP037867.1"/>
</dbReference>
<dbReference type="EMBL" id="CP037867">
    <property type="protein sequence ID" value="QBM28689.1"/>
    <property type="molecule type" value="Genomic_DNA"/>
</dbReference>
<dbReference type="PANTHER" id="PTHR35004">
    <property type="entry name" value="TRANSPOSASE RV3428C-RELATED"/>
    <property type="match status" value="1"/>
</dbReference>
<evidence type="ECO:0000313" key="3">
    <source>
        <dbReference type="EMBL" id="QBM28689.1"/>
    </source>
</evidence>
<dbReference type="InterPro" id="IPR036397">
    <property type="entry name" value="RNaseH_sf"/>
</dbReference>
<evidence type="ECO:0000313" key="4">
    <source>
        <dbReference type="Proteomes" id="UP000293912"/>
    </source>
</evidence>
<dbReference type="InterPro" id="IPR001584">
    <property type="entry name" value="Integrase_cat-core"/>
</dbReference>
<dbReference type="PROSITE" id="PS50994">
    <property type="entry name" value="INTEGRASE"/>
    <property type="match status" value="1"/>
</dbReference>
<feature type="domain" description="Integrase catalytic" evidence="2">
    <location>
        <begin position="128"/>
        <end position="309"/>
    </location>
</feature>
<sequence>MSKIRHTLQLLHGGALSTRQIGAALGISKSTVSEIASYARVADVDWALAQTLSDEELQARLYKPPVPRASRHLEPDCARIHIELRRPGVTLQLLWEEYQQQHAGQAYKYSAFCEKYQAWSRRLKRSMRQTHEAGDKLFVDYAGQTVPIVDASTGEITQAQIFVAVLGASNYTYACATASQKATDWVAGIMAALEFIGGVPRLLVPDQPRALMARPDRYEPTSHRLLEELSAHYGLPVMPARPAKPRDKPKVEVGVQVVERWILARLRHQTFFGLAALNRAIAALLADLNQRPFKKLPGNRASAFAELDRPVLRPLPVTRMAIARFKSARVNILCGVASSVALTPYSGL</sequence>
<dbReference type="PROSITE" id="PS50532">
    <property type="entry name" value="HTH_IS408"/>
    <property type="match status" value="1"/>
</dbReference>
<evidence type="ECO:0000259" key="1">
    <source>
        <dbReference type="PROSITE" id="PS50532"/>
    </source>
</evidence>